<dbReference type="Proteomes" id="UP001064632">
    <property type="component" value="Chromosome"/>
</dbReference>
<dbReference type="PANTHER" id="PTHR43877">
    <property type="entry name" value="AMINOALKYLPHOSPHONATE N-ACETYLTRANSFERASE-RELATED-RELATED"/>
    <property type="match status" value="1"/>
</dbReference>
<keyword evidence="1" id="KW-0808">Transferase</keyword>
<evidence type="ECO:0000256" key="1">
    <source>
        <dbReference type="ARBA" id="ARBA00022679"/>
    </source>
</evidence>
<dbReference type="Pfam" id="PF00583">
    <property type="entry name" value="Acetyltransf_1"/>
    <property type="match status" value="1"/>
</dbReference>
<keyword evidence="5" id="KW-1185">Reference proteome</keyword>
<dbReference type="SUPFAM" id="SSF55729">
    <property type="entry name" value="Acyl-CoA N-acyltransferases (Nat)"/>
    <property type="match status" value="1"/>
</dbReference>
<dbReference type="Gene3D" id="3.40.630.30">
    <property type="match status" value="1"/>
</dbReference>
<organism evidence="4 5">
    <name type="scientific">Tahibacter amnicola</name>
    <dbReference type="NCBI Taxonomy" id="2976241"/>
    <lineage>
        <taxon>Bacteria</taxon>
        <taxon>Pseudomonadati</taxon>
        <taxon>Pseudomonadota</taxon>
        <taxon>Gammaproteobacteria</taxon>
        <taxon>Lysobacterales</taxon>
        <taxon>Rhodanobacteraceae</taxon>
        <taxon>Tahibacter</taxon>
    </lineage>
</organism>
<evidence type="ECO:0000259" key="3">
    <source>
        <dbReference type="PROSITE" id="PS51186"/>
    </source>
</evidence>
<evidence type="ECO:0000256" key="2">
    <source>
        <dbReference type="ARBA" id="ARBA00023315"/>
    </source>
</evidence>
<dbReference type="RefSeq" id="WP_261695486.1">
    <property type="nucleotide sequence ID" value="NZ_CP104694.1"/>
</dbReference>
<keyword evidence="2" id="KW-0012">Acyltransferase</keyword>
<proteinExistence type="predicted"/>
<evidence type="ECO:0000313" key="4">
    <source>
        <dbReference type="EMBL" id="UXI68527.1"/>
    </source>
</evidence>
<evidence type="ECO:0000313" key="5">
    <source>
        <dbReference type="Proteomes" id="UP001064632"/>
    </source>
</evidence>
<protein>
    <submittedName>
        <fullName evidence="4">GNAT family N-acetyltransferase</fullName>
    </submittedName>
</protein>
<dbReference type="InterPro" id="IPR050832">
    <property type="entry name" value="Bact_Acetyltransf"/>
</dbReference>
<dbReference type="PROSITE" id="PS51186">
    <property type="entry name" value="GNAT"/>
    <property type="match status" value="1"/>
</dbReference>
<feature type="domain" description="N-acetyltransferase" evidence="3">
    <location>
        <begin position="7"/>
        <end position="153"/>
    </location>
</feature>
<dbReference type="EMBL" id="CP104694">
    <property type="protein sequence ID" value="UXI68527.1"/>
    <property type="molecule type" value="Genomic_DNA"/>
</dbReference>
<sequence length="157" mass="17468">MPHPTPFQLRAATPADTAALVDLEQQTFAYDRMSRAQFRRHLRSPTAAIWVAERSGALLGAAVLFFRRGGQPARLYSLATAASARGEGVGRRLLQTVESDALRRGHDRLRLEVRTDNAAAIRLYESSGYRRIAEKPGYYDDGSDAWQYEKLLTGASE</sequence>
<accession>A0ABY6BG85</accession>
<dbReference type="PANTHER" id="PTHR43877:SF2">
    <property type="entry name" value="AMINOALKYLPHOSPHONATE N-ACETYLTRANSFERASE-RELATED"/>
    <property type="match status" value="1"/>
</dbReference>
<dbReference type="InterPro" id="IPR016181">
    <property type="entry name" value="Acyl_CoA_acyltransferase"/>
</dbReference>
<reference evidence="4" key="1">
    <citation type="submission" date="2022-09" db="EMBL/GenBank/DDBJ databases">
        <title>Tahibacter sp. nov., isolated from a fresh water.</title>
        <authorList>
            <person name="Baek J.H."/>
            <person name="Lee J.K."/>
            <person name="Kim J.M."/>
            <person name="Jeon C.O."/>
        </authorList>
    </citation>
    <scope>NUCLEOTIDE SEQUENCE</scope>
    <source>
        <strain evidence="4">W38</strain>
    </source>
</reference>
<dbReference type="InterPro" id="IPR000182">
    <property type="entry name" value="GNAT_dom"/>
</dbReference>
<gene>
    <name evidence="4" type="ORF">N4264_02410</name>
</gene>
<name>A0ABY6BG85_9GAMM</name>
<dbReference type="CDD" id="cd04301">
    <property type="entry name" value="NAT_SF"/>
    <property type="match status" value="1"/>
</dbReference>